<dbReference type="Proteomes" id="UP000182840">
    <property type="component" value="Chromosome"/>
</dbReference>
<dbReference type="AlphaFoldDB" id="A0A1L3SPB9"/>
<proteinExistence type="predicted"/>
<reference evidence="2" key="1">
    <citation type="submission" date="2016-11" db="EMBL/GenBank/DDBJ databases">
        <title>Mesorhizobium oceanicum sp. nov., isolated from deep seawater in South China Sea.</title>
        <authorList>
            <person name="Fu G.-Y."/>
        </authorList>
    </citation>
    <scope>NUCLEOTIDE SEQUENCE [LARGE SCALE GENOMIC DNA]</scope>
    <source>
        <strain evidence="2">B7</strain>
    </source>
</reference>
<dbReference type="STRING" id="1670800.BSQ44_07505"/>
<organism evidence="1 2">
    <name type="scientific">Aquibium oceanicum</name>
    <dbReference type="NCBI Taxonomy" id="1670800"/>
    <lineage>
        <taxon>Bacteria</taxon>
        <taxon>Pseudomonadati</taxon>
        <taxon>Pseudomonadota</taxon>
        <taxon>Alphaproteobacteria</taxon>
        <taxon>Hyphomicrobiales</taxon>
        <taxon>Phyllobacteriaceae</taxon>
        <taxon>Aquibium</taxon>
    </lineage>
</organism>
<dbReference type="RefSeq" id="WP_072602669.1">
    <property type="nucleotide sequence ID" value="NZ_JBHRXM010000036.1"/>
</dbReference>
<gene>
    <name evidence="1" type="ORF">BSQ44_07505</name>
</gene>
<accession>A0A1L3SPB9</accession>
<keyword evidence="2" id="KW-1185">Reference proteome</keyword>
<dbReference type="EMBL" id="CP018171">
    <property type="protein sequence ID" value="APH71238.1"/>
    <property type="molecule type" value="Genomic_DNA"/>
</dbReference>
<evidence type="ECO:0000313" key="2">
    <source>
        <dbReference type="Proteomes" id="UP000182840"/>
    </source>
</evidence>
<name>A0A1L3SPB9_9HYPH</name>
<dbReference type="KEGG" id="meso:BSQ44_07505"/>
<protein>
    <submittedName>
        <fullName evidence="1">Uncharacterized protein</fullName>
    </submittedName>
</protein>
<sequence>MLALWNGVDPAVRREYDAWHSREHVPERISVPGMIGARRYGRVGGPLPDYLTLYDLADTGVLESAPYRKLLDNPTDWSRSMRPNFRGFMRLCGRRIGSHGGGLGGALATVVVDDTVDLRGDRLHGALAKLLSRTPFIAAHVIERDAGVPEVPFSIGGAAPDFPREGAILVESYGETTQHEAMDGLFAALRDGGVPSPEKTLTIYRLAHALDAAALDRMVMLHREDFLQSGE</sequence>
<evidence type="ECO:0000313" key="1">
    <source>
        <dbReference type="EMBL" id="APH71238.1"/>
    </source>
</evidence>